<dbReference type="PANTHER" id="PTHR46082:SF6">
    <property type="entry name" value="AAA+ ATPASE DOMAIN-CONTAINING PROTEIN-RELATED"/>
    <property type="match status" value="1"/>
</dbReference>
<dbReference type="InterPro" id="IPR011990">
    <property type="entry name" value="TPR-like_helical_dom_sf"/>
</dbReference>
<feature type="domain" description="Azaphilone pigments biosynthesis cluster protein L N-terminal" evidence="2">
    <location>
        <begin position="2"/>
        <end position="214"/>
    </location>
</feature>
<keyword evidence="4" id="KW-1185">Reference proteome</keyword>
<feature type="domain" description="NB-ARC" evidence="1">
    <location>
        <begin position="270"/>
        <end position="403"/>
    </location>
</feature>
<protein>
    <recommendedName>
        <fullName evidence="5">Tetratricopeptide repeat protein</fullName>
    </recommendedName>
</protein>
<dbReference type="Pfam" id="PF13424">
    <property type="entry name" value="TPR_12"/>
    <property type="match status" value="2"/>
</dbReference>
<name>A0A9P4JDC7_9PLEO</name>
<dbReference type="Pfam" id="PF17111">
    <property type="entry name" value="PigL_N"/>
    <property type="match status" value="1"/>
</dbReference>
<comment type="caution">
    <text evidence="3">The sequence shown here is derived from an EMBL/GenBank/DDBJ whole genome shotgun (WGS) entry which is preliminary data.</text>
</comment>
<dbReference type="EMBL" id="ML994243">
    <property type="protein sequence ID" value="KAF2197372.1"/>
    <property type="molecule type" value="Genomic_DNA"/>
</dbReference>
<evidence type="ECO:0008006" key="5">
    <source>
        <dbReference type="Google" id="ProtNLM"/>
    </source>
</evidence>
<reference evidence="3" key="1">
    <citation type="journal article" date="2020" name="Stud. Mycol.">
        <title>101 Dothideomycetes genomes: a test case for predicting lifestyles and emergence of pathogens.</title>
        <authorList>
            <person name="Haridas S."/>
            <person name="Albert R."/>
            <person name="Binder M."/>
            <person name="Bloem J."/>
            <person name="Labutti K."/>
            <person name="Salamov A."/>
            <person name="Andreopoulos B."/>
            <person name="Baker S."/>
            <person name="Barry K."/>
            <person name="Bills G."/>
            <person name="Bluhm B."/>
            <person name="Cannon C."/>
            <person name="Castanera R."/>
            <person name="Culley D."/>
            <person name="Daum C."/>
            <person name="Ezra D."/>
            <person name="Gonzalez J."/>
            <person name="Henrissat B."/>
            <person name="Kuo A."/>
            <person name="Liang C."/>
            <person name="Lipzen A."/>
            <person name="Lutzoni F."/>
            <person name="Magnuson J."/>
            <person name="Mondo S."/>
            <person name="Nolan M."/>
            <person name="Ohm R."/>
            <person name="Pangilinan J."/>
            <person name="Park H.-J."/>
            <person name="Ramirez L."/>
            <person name="Alfaro M."/>
            <person name="Sun H."/>
            <person name="Tritt A."/>
            <person name="Yoshinaga Y."/>
            <person name="Zwiers L.-H."/>
            <person name="Turgeon B."/>
            <person name="Goodwin S."/>
            <person name="Spatafora J."/>
            <person name="Crous P."/>
            <person name="Grigoriev I."/>
        </authorList>
    </citation>
    <scope>NUCLEOTIDE SEQUENCE</scope>
    <source>
        <strain evidence="3">ATCC 74209</strain>
    </source>
</reference>
<sequence length="1105" mass="125867">MADPFSIVAGAASLVDICIRLTNYLRDVHKAAGTIGDDTDSLIHEVHALNTISSSIHQAFSAHLAANPWNGPSEKEADLWKHVSQTLQDCQGVARRLEAIVKDIYGKTGPTVQSFRDAVVKAHRRRNKEGDLRQCRDQLTMYHSGLQILLGSISIHSTRGSQEENARSFSDLNKNLRGVDNRLSSQIAILQDSVDASRSYPRKEDETLSALKALRQSIDYAASTMKMGSYNKHFDTPQPVSSIFTGRDTTLQELKEKFINNQGIMGHNQQRRFVIYGIGGSGKTQFCSKFAEDNRESFWGVFWIDASSEERIKQTYSLIAKIGEVDPNVNAAMHWLTDLKERWLLIIDNADNEKIPLEKYFPRGNRGNILVTTRNPSNKVHGNVEPGFFEFQGLGFQEAKDLLLKSARQPTPWDIICETSASTITKTLGFLALAIVQAGAAIRDGLCSLKTYLEWYDRSWERLRETSNKLNKTIDETSHHMSVYTSWEVCYKGLEDKALKGSRAAQDAIQLLTTLSFFHWENVPFDTFRRAIQNPILEAEYSSQETEKEKANRKKEPQRLLKRVEYLNTMLITFFFKNRSPPALPRVIREARKSGKLGQYDDRIREAMKELVQMSLIMHNEQNDSYSMHPIVHRWARERPGLRLAEQAIWSEAAAMMLASSLLLPPLRNNASDEDYNRDVLPHVQHVRDCRDMVNHRMTLERQEHWKAWLAPKSTLNPERALMYAKFSLVYAHCGYWPHAEAVQSEVKEFLHRLLGPTNEKTRRITLALSVTYWNMGRGPEAERLQREVLDACVKSFGEGHVETLRVKDLVGQTLWQQGRLTEAMKFQVEAFHGLQRTLGQDHEDTLNAMDYLARTTARFWEKEHMMEAYTLHSRAVKGMEGIHGADHPRTLIAKEHVVRALIYLHGESAHAAEDMIQEVIEGRKRRLGKEHPFTLLAMANAAIVKLTLGKLDEAEDLLRAGLPIAERNLGEDHIGTLFGYQNLGSLRIRQGRYQEAEKILVDVTTRQKRMLSHRGDYHPDRLGAMIELAKCLRLQGRIAESVRVCDETLKGFGEISVREHPLARGVKGARKRMVEHLQRVAKGEDGDEGIMDVDSDGYRQFSVF</sequence>
<gene>
    <name evidence="3" type="ORF">GQ43DRAFT_484192</name>
</gene>
<accession>A0A9P4JDC7</accession>
<evidence type="ECO:0000313" key="3">
    <source>
        <dbReference type="EMBL" id="KAF2197372.1"/>
    </source>
</evidence>
<dbReference type="SUPFAM" id="SSF52540">
    <property type="entry name" value="P-loop containing nucleoside triphosphate hydrolases"/>
    <property type="match status" value="1"/>
</dbReference>
<dbReference type="OrthoDB" id="5086500at2759"/>
<proteinExistence type="predicted"/>
<dbReference type="InterPro" id="IPR027417">
    <property type="entry name" value="P-loop_NTPase"/>
</dbReference>
<dbReference type="Gene3D" id="1.25.40.10">
    <property type="entry name" value="Tetratricopeptide repeat domain"/>
    <property type="match status" value="2"/>
</dbReference>
<dbReference type="Gene3D" id="3.40.50.300">
    <property type="entry name" value="P-loop containing nucleotide triphosphate hydrolases"/>
    <property type="match status" value="1"/>
</dbReference>
<dbReference type="GO" id="GO:0043531">
    <property type="term" value="F:ADP binding"/>
    <property type="evidence" value="ECO:0007669"/>
    <property type="project" value="InterPro"/>
</dbReference>
<evidence type="ECO:0000313" key="4">
    <source>
        <dbReference type="Proteomes" id="UP000799536"/>
    </source>
</evidence>
<dbReference type="SUPFAM" id="SSF48452">
    <property type="entry name" value="TPR-like"/>
    <property type="match status" value="2"/>
</dbReference>
<dbReference type="PANTHER" id="PTHR46082">
    <property type="entry name" value="ATP/GTP-BINDING PROTEIN-RELATED"/>
    <property type="match status" value="1"/>
</dbReference>
<dbReference type="InterPro" id="IPR002182">
    <property type="entry name" value="NB-ARC"/>
</dbReference>
<evidence type="ECO:0000259" key="2">
    <source>
        <dbReference type="Pfam" id="PF17111"/>
    </source>
</evidence>
<dbReference type="InterPro" id="IPR053137">
    <property type="entry name" value="NLR-like"/>
</dbReference>
<dbReference type="InterPro" id="IPR031348">
    <property type="entry name" value="PigL_N"/>
</dbReference>
<evidence type="ECO:0000259" key="1">
    <source>
        <dbReference type="Pfam" id="PF00931"/>
    </source>
</evidence>
<dbReference type="AlphaFoldDB" id="A0A9P4JDC7"/>
<organism evidence="3 4">
    <name type="scientific">Delitschia confertaspora ATCC 74209</name>
    <dbReference type="NCBI Taxonomy" id="1513339"/>
    <lineage>
        <taxon>Eukaryota</taxon>
        <taxon>Fungi</taxon>
        <taxon>Dikarya</taxon>
        <taxon>Ascomycota</taxon>
        <taxon>Pezizomycotina</taxon>
        <taxon>Dothideomycetes</taxon>
        <taxon>Pleosporomycetidae</taxon>
        <taxon>Pleosporales</taxon>
        <taxon>Delitschiaceae</taxon>
        <taxon>Delitschia</taxon>
    </lineage>
</organism>
<dbReference type="Pfam" id="PF00931">
    <property type="entry name" value="NB-ARC"/>
    <property type="match status" value="1"/>
</dbReference>
<dbReference type="Proteomes" id="UP000799536">
    <property type="component" value="Unassembled WGS sequence"/>
</dbReference>